<dbReference type="CDD" id="cd22152">
    <property type="entry name" value="F-box_AtAFR-like"/>
    <property type="match status" value="1"/>
</dbReference>
<comment type="caution">
    <text evidence="3">The sequence shown here is derived from an EMBL/GenBank/DDBJ whole genome shotgun (WGS) entry which is preliminary data.</text>
</comment>
<name>A0ABD1C5H7_CARAN</name>
<evidence type="ECO:0000313" key="3">
    <source>
        <dbReference type="EMBL" id="KAL1224723.1"/>
    </source>
</evidence>
<dbReference type="InterPro" id="IPR001810">
    <property type="entry name" value="F-box_dom"/>
</dbReference>
<protein>
    <submittedName>
        <fullName evidence="3">F-box/kelch-repeat protein</fullName>
    </submittedName>
</protein>
<reference evidence="3 4" key="1">
    <citation type="submission" date="2024-04" db="EMBL/GenBank/DDBJ databases">
        <title>Genome assembly C_amara_ONT_v2.</title>
        <authorList>
            <person name="Yant L."/>
            <person name="Moore C."/>
            <person name="Slenker M."/>
        </authorList>
    </citation>
    <scope>NUCLEOTIDE SEQUENCE [LARGE SCALE GENOMIC DNA]</scope>
    <source>
        <tissue evidence="3">Leaf</tissue>
    </source>
</reference>
<accession>A0ABD1C5H7</accession>
<dbReference type="InterPro" id="IPR036047">
    <property type="entry name" value="F-box-like_dom_sf"/>
</dbReference>
<dbReference type="SMART" id="SM00256">
    <property type="entry name" value="FBOX"/>
    <property type="match status" value="1"/>
</dbReference>
<evidence type="ECO:0000256" key="1">
    <source>
        <dbReference type="SAM" id="MobiDB-lite"/>
    </source>
</evidence>
<gene>
    <name evidence="3" type="ORF">V5N11_027885</name>
</gene>
<feature type="domain" description="F-box" evidence="2">
    <location>
        <begin position="26"/>
        <end position="66"/>
    </location>
</feature>
<dbReference type="AlphaFoldDB" id="A0ABD1C5H7"/>
<dbReference type="Proteomes" id="UP001558713">
    <property type="component" value="Unassembled WGS sequence"/>
</dbReference>
<dbReference type="PANTHER" id="PTHR24414:SF68">
    <property type="entry name" value="GALACTOSE OXIDASE_KELCH REPEAT SUPERFAMILY PROTEIN-RELATED"/>
    <property type="match status" value="1"/>
</dbReference>
<evidence type="ECO:0000259" key="2">
    <source>
        <dbReference type="SMART" id="SM00256"/>
    </source>
</evidence>
<dbReference type="SUPFAM" id="SSF81383">
    <property type="entry name" value="F-box domain"/>
    <property type="match status" value="1"/>
</dbReference>
<evidence type="ECO:0000313" key="4">
    <source>
        <dbReference type="Proteomes" id="UP001558713"/>
    </source>
</evidence>
<dbReference type="SUPFAM" id="SSF117281">
    <property type="entry name" value="Kelch motif"/>
    <property type="match status" value="1"/>
</dbReference>
<dbReference type="EMBL" id="JBANAX010000048">
    <property type="protein sequence ID" value="KAL1224723.1"/>
    <property type="molecule type" value="Genomic_DNA"/>
</dbReference>
<dbReference type="InterPro" id="IPR057499">
    <property type="entry name" value="Kelch_FKB95"/>
</dbReference>
<feature type="compositionally biased region" description="Pro residues" evidence="1">
    <location>
        <begin position="10"/>
        <end position="20"/>
    </location>
</feature>
<organism evidence="3 4">
    <name type="scientific">Cardamine amara subsp. amara</name>
    <dbReference type="NCBI Taxonomy" id="228776"/>
    <lineage>
        <taxon>Eukaryota</taxon>
        <taxon>Viridiplantae</taxon>
        <taxon>Streptophyta</taxon>
        <taxon>Embryophyta</taxon>
        <taxon>Tracheophyta</taxon>
        <taxon>Spermatophyta</taxon>
        <taxon>Magnoliopsida</taxon>
        <taxon>eudicotyledons</taxon>
        <taxon>Gunneridae</taxon>
        <taxon>Pentapetalae</taxon>
        <taxon>rosids</taxon>
        <taxon>malvids</taxon>
        <taxon>Brassicales</taxon>
        <taxon>Brassicaceae</taxon>
        <taxon>Cardamineae</taxon>
        <taxon>Cardamine</taxon>
    </lineage>
</organism>
<dbReference type="InterPro" id="IPR006652">
    <property type="entry name" value="Kelch_1"/>
</dbReference>
<dbReference type="Pfam" id="PF00646">
    <property type="entry name" value="F-box"/>
    <property type="match status" value="1"/>
</dbReference>
<dbReference type="InterPro" id="IPR050354">
    <property type="entry name" value="F-box/kelch-repeat_ARATH"/>
</dbReference>
<dbReference type="Pfam" id="PF25210">
    <property type="entry name" value="Kelch_FKB95"/>
    <property type="match status" value="1"/>
</dbReference>
<keyword evidence="4" id="KW-1185">Reference proteome</keyword>
<proteinExistence type="predicted"/>
<sequence length="406" mass="47235">MKSTREPPNESIPPAQPPSPSWFSSLPEDIVLSILARISTLYYPKLTLVSKSFCSLILSKELQHVRFLLGTRENCVYVRFQSVTHPCDYRWYSLWIKPDDHQTLPYPCNRRWLTTFPIKPDDHQTLTYWTSEDKSTGNLLVPMPSSYSPHLPRCYELLGSDVYVIGGENMPSSNVWVFSKRINIGCKAPSMMTARKNGLTCPYDGKIYVIGGCEACESTYWAEVFDPKTQTWEPLPDPGTELRFSSIKKIEAKQGKVYVWSNKKNFVYLIEESRWEVFEGNLDGWGVKVENICYSYACEKCWWYDTKCQEWRLVKGLTGLDRHFRIGHGVELGSHRRKLVIFWVGLADYPLFDTPEIWCAVILLEKSHDGEVWGQIEWVDVVLKVPYPHTLLRWVESLEHHYWGRQ</sequence>
<feature type="region of interest" description="Disordered" evidence="1">
    <location>
        <begin position="1"/>
        <end position="20"/>
    </location>
</feature>
<dbReference type="InterPro" id="IPR015915">
    <property type="entry name" value="Kelch-typ_b-propeller"/>
</dbReference>
<dbReference type="SMART" id="SM00612">
    <property type="entry name" value="Kelch"/>
    <property type="match status" value="2"/>
</dbReference>
<dbReference type="Gene3D" id="2.120.10.80">
    <property type="entry name" value="Kelch-type beta propeller"/>
    <property type="match status" value="1"/>
</dbReference>
<dbReference type="PANTHER" id="PTHR24414">
    <property type="entry name" value="F-BOX/KELCH-REPEAT PROTEIN SKIP4"/>
    <property type="match status" value="1"/>
</dbReference>